<dbReference type="Proteomes" id="UP001255856">
    <property type="component" value="Unassembled WGS sequence"/>
</dbReference>
<sequence>MLASRLHCRFLEAKMRSGTPLSDEDRWPWLQRLSDAMAEELSVHSMVVTACSALQPRYRQFLSGQLERTGTRPVFVLLEPSAAVLKERVARRQKAANHFMPPSLLQSQLDLLEYDEGEWYFHAQGTPFPPLEQIVDALSLLTWHCFQRVPAPLPASAPEAAFSEARAMRHVLALAGKIGDRQVGSRGLELGGAYVRAQCEALAAAAAHARPDLSVGVFVERVSGSMTLEAFGHSFGNAYANVTNIILKIAPVAAAATTKGVLINSHFDSSLGSPGASDAASCVGAMLELARAVVADGARAPAAPLVFLFNGAEETLMQAAHGFMHHSAHSAGLGAFINLESTGPWGPDVLFQSTRDWTLRAWAAATPHPRGNSVFQDFFDLGLIPADTDYRLFAYRRAGTLPGVDVAQVFDGLAYHTSQDRPERLRAGTVQSMGENALAAAHAFAAVLAAPEAPAPPAGGGLVAFDLLGMPARVLHQAPLAIGVALAIAAALLPARGASARAARDLPGLAPSPGPLALLEGAVRAALSVMLAHVLPAALGALRAWATGAPMVWYGRYWAVYAIFLPASFIGLCLPYVLWQRAPGEAWAQSLGSGLAFSAVAAVLARHGVFGGYGFALWGLATLCSWAIDQLLLPRSGPRSLSASLAVLPLAAPVAVTLPVCATALLYVVDKIGLAGAAPGRLGLLVGDLAVGVAAAAPVYGCLGTLTPHVVAALGRRFARVTLLTLLCVSVAASGIATAAYQANPYSAWAPKRVMAQHMHVYGDGGWAYERSLWAVAALDGFPARPLTAHGPLAAVQPRPNERQLWSWAYPLDQLMNGYWAPAEGPPEGSAAPSLRAEPGAHADPAAVRWHVRLDTLRAALGSLNVTGNVIAWSFDQGVAPIATAAGSASLLTRFAATEGTHVWEFWADAPRGEALDISASFKHVDSSDDAGVVALQAAMPEHVSLVASTSYQLHLRVPA</sequence>
<comment type="similarity">
    <text evidence="5">Belongs to the peptidase M28 family.</text>
</comment>
<comment type="catalytic activity">
    <reaction evidence="22">
        <text>D-gluconate + ATP = 6-phospho-D-gluconate + ADP + H(+)</text>
        <dbReference type="Rhea" id="RHEA:19433"/>
        <dbReference type="ChEBI" id="CHEBI:15378"/>
        <dbReference type="ChEBI" id="CHEBI:18391"/>
        <dbReference type="ChEBI" id="CHEBI:30616"/>
        <dbReference type="ChEBI" id="CHEBI:58759"/>
        <dbReference type="ChEBI" id="CHEBI:456216"/>
        <dbReference type="EC" id="2.7.1.12"/>
    </reaction>
</comment>
<evidence type="ECO:0000256" key="3">
    <source>
        <dbReference type="ARBA" id="ARBA00004875"/>
    </source>
</evidence>
<evidence type="ECO:0000256" key="19">
    <source>
        <dbReference type="ARBA" id="ARBA00023136"/>
    </source>
</evidence>
<comment type="cofactor">
    <cofactor evidence="1">
        <name>Zn(2+)</name>
        <dbReference type="ChEBI" id="CHEBI:29105"/>
    </cofactor>
</comment>
<keyword evidence="8" id="KW-0808">Transferase</keyword>
<keyword evidence="13" id="KW-0378">Hydrolase</keyword>
<keyword evidence="9 23" id="KW-0812">Transmembrane</keyword>
<evidence type="ECO:0000256" key="16">
    <source>
        <dbReference type="ARBA" id="ARBA00022840"/>
    </source>
</evidence>
<feature type="transmembrane region" description="Helical" evidence="23">
    <location>
        <begin position="645"/>
        <end position="669"/>
    </location>
</feature>
<dbReference type="SUPFAM" id="SSF53187">
    <property type="entry name" value="Zn-dependent exopeptidases"/>
    <property type="match status" value="1"/>
</dbReference>
<evidence type="ECO:0000256" key="10">
    <source>
        <dbReference type="ARBA" id="ARBA00022723"/>
    </source>
</evidence>
<dbReference type="GO" id="GO:0046872">
    <property type="term" value="F:metal ion binding"/>
    <property type="evidence" value="ECO:0007669"/>
    <property type="project" value="UniProtKB-KW"/>
</dbReference>
<evidence type="ECO:0000256" key="6">
    <source>
        <dbReference type="ARBA" id="ARBA00012054"/>
    </source>
</evidence>
<proteinExistence type="inferred from homology"/>
<dbReference type="PANTHER" id="PTHR12147:SF22">
    <property type="entry name" value="ENDOPLASMIC RETICULUM METALLOPEPTIDASE 1"/>
    <property type="match status" value="1"/>
</dbReference>
<keyword evidence="11" id="KW-0547">Nucleotide-binding</keyword>
<feature type="transmembrane region" description="Helical" evidence="23">
    <location>
        <begin position="558"/>
        <end position="579"/>
    </location>
</feature>
<evidence type="ECO:0000256" key="23">
    <source>
        <dbReference type="SAM" id="Phobius"/>
    </source>
</evidence>
<keyword evidence="15" id="KW-0862">Zinc</keyword>
<evidence type="ECO:0000256" key="9">
    <source>
        <dbReference type="ARBA" id="ARBA00022692"/>
    </source>
</evidence>
<evidence type="ECO:0000256" key="13">
    <source>
        <dbReference type="ARBA" id="ARBA00022801"/>
    </source>
</evidence>
<dbReference type="Gene3D" id="3.40.630.10">
    <property type="entry name" value="Zn peptidases"/>
    <property type="match status" value="1"/>
</dbReference>
<comment type="similarity">
    <text evidence="4">Belongs to the gluconokinase GntK/GntV family.</text>
</comment>
<evidence type="ECO:0000256" key="12">
    <source>
        <dbReference type="ARBA" id="ARBA00022777"/>
    </source>
</evidence>
<evidence type="ECO:0000256" key="17">
    <source>
        <dbReference type="ARBA" id="ARBA00022989"/>
    </source>
</evidence>
<dbReference type="GO" id="GO:0008235">
    <property type="term" value="F:metalloexopeptidase activity"/>
    <property type="evidence" value="ECO:0007669"/>
    <property type="project" value="InterPro"/>
</dbReference>
<evidence type="ECO:0000256" key="1">
    <source>
        <dbReference type="ARBA" id="ARBA00001947"/>
    </source>
</evidence>
<feature type="transmembrane region" description="Helical" evidence="23">
    <location>
        <begin position="525"/>
        <end position="546"/>
    </location>
</feature>
<keyword evidence="7" id="KW-0645">Protease</keyword>
<dbReference type="InterPro" id="IPR045175">
    <property type="entry name" value="M28_fam"/>
</dbReference>
<evidence type="ECO:0000313" key="25">
    <source>
        <dbReference type="EMBL" id="KAK2075862.1"/>
    </source>
</evidence>
<dbReference type="GO" id="GO:0005789">
    <property type="term" value="C:endoplasmic reticulum membrane"/>
    <property type="evidence" value="ECO:0007669"/>
    <property type="project" value="UniProtKB-SubCell"/>
</dbReference>
<gene>
    <name evidence="25" type="ORF">QBZ16_001604</name>
</gene>
<dbReference type="GO" id="GO:0006508">
    <property type="term" value="P:proteolysis"/>
    <property type="evidence" value="ECO:0007669"/>
    <property type="project" value="UniProtKB-KW"/>
</dbReference>
<feature type="domain" description="Peptidase M28" evidence="24">
    <location>
        <begin position="244"/>
        <end position="440"/>
    </location>
</feature>
<evidence type="ECO:0000256" key="18">
    <source>
        <dbReference type="ARBA" id="ARBA00023049"/>
    </source>
</evidence>
<dbReference type="EC" id="2.7.1.12" evidence="6"/>
<evidence type="ECO:0000256" key="5">
    <source>
        <dbReference type="ARBA" id="ARBA00010918"/>
    </source>
</evidence>
<dbReference type="InterPro" id="IPR006001">
    <property type="entry name" value="Therm_gnt_kin"/>
</dbReference>
<keyword evidence="26" id="KW-1185">Reference proteome</keyword>
<dbReference type="GO" id="GO:0046316">
    <property type="term" value="F:gluconokinase activity"/>
    <property type="evidence" value="ECO:0007669"/>
    <property type="project" value="UniProtKB-EC"/>
</dbReference>
<dbReference type="AlphaFoldDB" id="A0AAD9IGJ4"/>
<protein>
    <recommendedName>
        <fullName evidence="6">gluconokinase</fullName>
        <ecNumber evidence="6">2.7.1.12</ecNumber>
    </recommendedName>
    <alternativeName>
        <fullName evidence="21">Gluconate kinase</fullName>
    </alternativeName>
</protein>
<dbReference type="InterPro" id="IPR007484">
    <property type="entry name" value="Peptidase_M28"/>
</dbReference>
<keyword evidence="12" id="KW-0418">Kinase</keyword>
<evidence type="ECO:0000256" key="11">
    <source>
        <dbReference type="ARBA" id="ARBA00022741"/>
    </source>
</evidence>
<dbReference type="GO" id="GO:0005524">
    <property type="term" value="F:ATP binding"/>
    <property type="evidence" value="ECO:0007669"/>
    <property type="project" value="UniProtKB-KW"/>
</dbReference>
<feature type="transmembrane region" description="Helical" evidence="23">
    <location>
        <begin position="615"/>
        <end position="633"/>
    </location>
</feature>
<dbReference type="Gene3D" id="3.40.50.300">
    <property type="entry name" value="P-loop containing nucleotide triphosphate hydrolases"/>
    <property type="match status" value="1"/>
</dbReference>
<evidence type="ECO:0000256" key="21">
    <source>
        <dbReference type="ARBA" id="ARBA00029835"/>
    </source>
</evidence>
<dbReference type="Pfam" id="PF04389">
    <property type="entry name" value="Peptidase_M28"/>
    <property type="match status" value="1"/>
</dbReference>
<keyword evidence="17 23" id="KW-1133">Transmembrane helix</keyword>
<evidence type="ECO:0000256" key="14">
    <source>
        <dbReference type="ARBA" id="ARBA00022824"/>
    </source>
</evidence>
<comment type="subcellular location">
    <subcellularLocation>
        <location evidence="2">Endoplasmic reticulum membrane</location>
        <topology evidence="2">Multi-pass membrane protein</topology>
    </subcellularLocation>
</comment>
<feature type="transmembrane region" description="Helical" evidence="23">
    <location>
        <begin position="474"/>
        <end position="495"/>
    </location>
</feature>
<accession>A0AAD9IGJ4</accession>
<evidence type="ECO:0000259" key="24">
    <source>
        <dbReference type="Pfam" id="PF04389"/>
    </source>
</evidence>
<evidence type="ECO:0000256" key="7">
    <source>
        <dbReference type="ARBA" id="ARBA00022670"/>
    </source>
</evidence>
<evidence type="ECO:0000256" key="15">
    <source>
        <dbReference type="ARBA" id="ARBA00022833"/>
    </source>
</evidence>
<evidence type="ECO:0000256" key="2">
    <source>
        <dbReference type="ARBA" id="ARBA00004477"/>
    </source>
</evidence>
<dbReference type="PANTHER" id="PTHR12147">
    <property type="entry name" value="METALLOPEPTIDASE M28 FAMILY MEMBER"/>
    <property type="match status" value="1"/>
</dbReference>
<evidence type="ECO:0000256" key="20">
    <source>
        <dbReference type="ARBA" id="ARBA00023180"/>
    </source>
</evidence>
<dbReference type="FunFam" id="3.40.630.10:FF:000008">
    <property type="entry name" value="Endoplasmic reticulum metallopeptidase 1"/>
    <property type="match status" value="1"/>
</dbReference>
<organism evidence="25 26">
    <name type="scientific">Prototheca wickerhamii</name>
    <dbReference type="NCBI Taxonomy" id="3111"/>
    <lineage>
        <taxon>Eukaryota</taxon>
        <taxon>Viridiplantae</taxon>
        <taxon>Chlorophyta</taxon>
        <taxon>core chlorophytes</taxon>
        <taxon>Trebouxiophyceae</taxon>
        <taxon>Chlorellales</taxon>
        <taxon>Chlorellaceae</taxon>
        <taxon>Prototheca</taxon>
    </lineage>
</organism>
<feature type="transmembrane region" description="Helical" evidence="23">
    <location>
        <begin position="591"/>
        <end position="609"/>
    </location>
</feature>
<evidence type="ECO:0000256" key="22">
    <source>
        <dbReference type="ARBA" id="ARBA00048090"/>
    </source>
</evidence>
<evidence type="ECO:0000256" key="4">
    <source>
        <dbReference type="ARBA" id="ARBA00008420"/>
    </source>
</evidence>
<keyword evidence="14" id="KW-0256">Endoplasmic reticulum</keyword>
<keyword evidence="20" id="KW-0325">Glycoprotein</keyword>
<dbReference type="CDD" id="cd02021">
    <property type="entry name" value="GntK"/>
    <property type="match status" value="1"/>
</dbReference>
<comment type="pathway">
    <text evidence="3">Carbohydrate acid metabolism; D-gluconate degradation.</text>
</comment>
<dbReference type="EMBL" id="JASFZW010000013">
    <property type="protein sequence ID" value="KAK2075862.1"/>
    <property type="molecule type" value="Genomic_DNA"/>
</dbReference>
<dbReference type="SUPFAM" id="SSF52540">
    <property type="entry name" value="P-loop containing nucleoside triphosphate hydrolases"/>
    <property type="match status" value="1"/>
</dbReference>
<evidence type="ECO:0000313" key="26">
    <source>
        <dbReference type="Proteomes" id="UP001255856"/>
    </source>
</evidence>
<name>A0AAD9IGJ4_PROWI</name>
<evidence type="ECO:0000256" key="8">
    <source>
        <dbReference type="ARBA" id="ARBA00022679"/>
    </source>
</evidence>
<feature type="transmembrane region" description="Helical" evidence="23">
    <location>
        <begin position="689"/>
        <end position="714"/>
    </location>
</feature>
<keyword evidence="16" id="KW-0067">ATP-binding</keyword>
<reference evidence="25" key="1">
    <citation type="submission" date="2021-01" db="EMBL/GenBank/DDBJ databases">
        <authorList>
            <person name="Eckstrom K.M.E."/>
        </authorList>
    </citation>
    <scope>NUCLEOTIDE SEQUENCE</scope>
    <source>
        <strain evidence="25">UVCC 0001</strain>
    </source>
</reference>
<feature type="transmembrane region" description="Helical" evidence="23">
    <location>
        <begin position="721"/>
        <end position="741"/>
    </location>
</feature>
<dbReference type="GO" id="GO:0005975">
    <property type="term" value="P:carbohydrate metabolic process"/>
    <property type="evidence" value="ECO:0007669"/>
    <property type="project" value="InterPro"/>
</dbReference>
<keyword evidence="10" id="KW-0479">Metal-binding</keyword>
<dbReference type="InterPro" id="IPR027417">
    <property type="entry name" value="P-loop_NTPase"/>
</dbReference>
<keyword evidence="19 23" id="KW-0472">Membrane</keyword>
<comment type="caution">
    <text evidence="25">The sequence shown here is derived from an EMBL/GenBank/DDBJ whole genome shotgun (WGS) entry which is preliminary data.</text>
</comment>
<keyword evidence="18" id="KW-0482">Metalloprotease</keyword>